<reference evidence="2 3" key="1">
    <citation type="journal article" date="2023" name="Commun. Biol.">
        <title>Genome analysis of Parmales, the sister group of diatoms, reveals the evolutionary specialization of diatoms from phago-mixotrophs to photoautotrophs.</title>
        <authorList>
            <person name="Ban H."/>
            <person name="Sato S."/>
            <person name="Yoshikawa S."/>
            <person name="Yamada K."/>
            <person name="Nakamura Y."/>
            <person name="Ichinomiya M."/>
            <person name="Sato N."/>
            <person name="Blanc-Mathieu R."/>
            <person name="Endo H."/>
            <person name="Kuwata A."/>
            <person name="Ogata H."/>
        </authorList>
    </citation>
    <scope>NUCLEOTIDE SEQUENCE [LARGE SCALE GENOMIC DNA]</scope>
</reference>
<feature type="compositionally biased region" description="Polar residues" evidence="1">
    <location>
        <begin position="233"/>
        <end position="242"/>
    </location>
</feature>
<dbReference type="EMBL" id="BRYB01000543">
    <property type="protein sequence ID" value="GMI32291.1"/>
    <property type="molecule type" value="Genomic_DNA"/>
</dbReference>
<feature type="compositionally biased region" description="Gly residues" evidence="1">
    <location>
        <begin position="200"/>
        <end position="209"/>
    </location>
</feature>
<organism evidence="2 3">
    <name type="scientific">Tetraparma gracilis</name>
    <dbReference type="NCBI Taxonomy" id="2962635"/>
    <lineage>
        <taxon>Eukaryota</taxon>
        <taxon>Sar</taxon>
        <taxon>Stramenopiles</taxon>
        <taxon>Ochrophyta</taxon>
        <taxon>Bolidophyceae</taxon>
        <taxon>Parmales</taxon>
        <taxon>Triparmaceae</taxon>
        <taxon>Tetraparma</taxon>
    </lineage>
</organism>
<evidence type="ECO:0000313" key="2">
    <source>
        <dbReference type="EMBL" id="GMI32291.1"/>
    </source>
</evidence>
<accession>A0ABQ6MTX1</accession>
<keyword evidence="3" id="KW-1185">Reference proteome</keyword>
<evidence type="ECO:0008006" key="4">
    <source>
        <dbReference type="Google" id="ProtNLM"/>
    </source>
</evidence>
<proteinExistence type="predicted"/>
<evidence type="ECO:0000256" key="1">
    <source>
        <dbReference type="SAM" id="MobiDB-lite"/>
    </source>
</evidence>
<protein>
    <recommendedName>
        <fullName evidence="4">Protein kinase domain-containing protein</fullName>
    </recommendedName>
</protein>
<feature type="region of interest" description="Disordered" evidence="1">
    <location>
        <begin position="200"/>
        <end position="242"/>
    </location>
</feature>
<comment type="caution">
    <text evidence="2">The sequence shown here is derived from an EMBL/GenBank/DDBJ whole genome shotgun (WGS) entry which is preliminary data.</text>
</comment>
<sequence length="242" mass="25215">MQWSLAISRCVKELHAIGLAHGQVNPANFGVNRTGHWKMLSVGAAIARAKTAPDSLQVHFEAAGQQKQSNAPPSPVAFQRSSDEELAKDVADLGLLVARLFGINTSNLKGAKKNKRVPAALVEEALLGQVSAAAFARDDFWTAEKPSQSISAGLRTSFARTLSRTASTMGGDTRAEPIGGRAGLVVDAKTTAVSVSGFGKKGGGKGGAKGGKRAPIGAWEGKGEVEQIDENCENSTPNVIVE</sequence>
<evidence type="ECO:0000313" key="3">
    <source>
        <dbReference type="Proteomes" id="UP001165060"/>
    </source>
</evidence>
<name>A0ABQ6MTX1_9STRA</name>
<dbReference type="Proteomes" id="UP001165060">
    <property type="component" value="Unassembled WGS sequence"/>
</dbReference>
<gene>
    <name evidence="2" type="ORF">TeGR_g480</name>
</gene>
<dbReference type="Gene3D" id="1.10.510.10">
    <property type="entry name" value="Transferase(Phosphotransferase) domain 1"/>
    <property type="match status" value="1"/>
</dbReference>